<feature type="coiled-coil region" evidence="1">
    <location>
        <begin position="758"/>
        <end position="792"/>
    </location>
</feature>
<dbReference type="PANTHER" id="PTHR11439:SF509">
    <property type="entry name" value="RNA-DIRECTED DNA POLYMERASE"/>
    <property type="match status" value="1"/>
</dbReference>
<organism evidence="4">
    <name type="scientific">Tanacetum cinerariifolium</name>
    <name type="common">Dalmatian daisy</name>
    <name type="synonym">Chrysanthemum cinerariifolium</name>
    <dbReference type="NCBI Taxonomy" id="118510"/>
    <lineage>
        <taxon>Eukaryota</taxon>
        <taxon>Viridiplantae</taxon>
        <taxon>Streptophyta</taxon>
        <taxon>Embryophyta</taxon>
        <taxon>Tracheophyta</taxon>
        <taxon>Spermatophyta</taxon>
        <taxon>Magnoliopsida</taxon>
        <taxon>eudicotyledons</taxon>
        <taxon>Gunneridae</taxon>
        <taxon>Pentapetalae</taxon>
        <taxon>asterids</taxon>
        <taxon>campanulids</taxon>
        <taxon>Asterales</taxon>
        <taxon>Asteraceae</taxon>
        <taxon>Asteroideae</taxon>
        <taxon>Anthemideae</taxon>
        <taxon>Anthemidinae</taxon>
        <taxon>Tanacetum</taxon>
    </lineage>
</organism>
<dbReference type="Pfam" id="PF07727">
    <property type="entry name" value="RVT_2"/>
    <property type="match status" value="1"/>
</dbReference>
<accession>A0A699GMA2</accession>
<feature type="region of interest" description="Disordered" evidence="2">
    <location>
        <begin position="184"/>
        <end position="212"/>
    </location>
</feature>
<dbReference type="InterPro" id="IPR013103">
    <property type="entry name" value="RVT_2"/>
</dbReference>
<name>A0A699GMA2_TANCI</name>
<proteinExistence type="predicted"/>
<evidence type="ECO:0000313" key="4">
    <source>
        <dbReference type="EMBL" id="GEV28752.1"/>
    </source>
</evidence>
<protein>
    <submittedName>
        <fullName evidence="4">Copia protein</fullName>
    </submittedName>
</protein>
<keyword evidence="1" id="KW-0175">Coiled coil</keyword>
<evidence type="ECO:0000256" key="1">
    <source>
        <dbReference type="SAM" id="Coils"/>
    </source>
</evidence>
<dbReference type="EMBL" id="BKCJ010019399">
    <property type="protein sequence ID" value="GEV28752.1"/>
    <property type="molecule type" value="Genomic_DNA"/>
</dbReference>
<feature type="region of interest" description="Disordered" evidence="2">
    <location>
        <begin position="731"/>
        <end position="756"/>
    </location>
</feature>
<feature type="region of interest" description="Disordered" evidence="2">
    <location>
        <begin position="63"/>
        <end position="90"/>
    </location>
</feature>
<evidence type="ECO:0000256" key="2">
    <source>
        <dbReference type="SAM" id="MobiDB-lite"/>
    </source>
</evidence>
<evidence type="ECO:0000259" key="3">
    <source>
        <dbReference type="Pfam" id="PF07727"/>
    </source>
</evidence>
<feature type="compositionally biased region" description="Pro residues" evidence="2">
    <location>
        <begin position="735"/>
        <end position="749"/>
    </location>
</feature>
<gene>
    <name evidence="4" type="ORF">Tci_100729</name>
</gene>
<dbReference type="AlphaFoldDB" id="A0A699GMA2"/>
<reference evidence="4" key="1">
    <citation type="journal article" date="2019" name="Sci. Rep.">
        <title>Draft genome of Tanacetum cinerariifolium, the natural source of mosquito coil.</title>
        <authorList>
            <person name="Yamashiro T."/>
            <person name="Shiraishi A."/>
            <person name="Satake H."/>
            <person name="Nakayama K."/>
        </authorList>
    </citation>
    <scope>NUCLEOTIDE SEQUENCE</scope>
</reference>
<dbReference type="PANTHER" id="PTHR11439">
    <property type="entry name" value="GAG-POL-RELATED RETROTRANSPOSON"/>
    <property type="match status" value="1"/>
</dbReference>
<sequence length="902" mass="101314">MAQTPARNHAQRVNTQHYARMSLPNPQRHVVPTEILTKSKLVPLTTARQVTTVVLQPHITRPRPSKTVVIKSPSPPRRNINRRPSPKPSNFSLKVTTVKVLQGNPHHALKDKGVIDSGCLRHMTGNMSYLSNFKEINGGYVSFGGNPKGGKFDGKDDEEFFIRYSNIDDDDAFEVKELDFKGRKPESEVYVSPSSSAQTKKHDDKTKRKAKGKSLVELSTGYRNLSVEFEDFFDNSINEVNAAGTSVPAVRQLSTDSTNTFSSAGPSNTAVSPTLEKSLYVDTSQYPDDPNMPKLENITYSDNEEDVGAEVNFTNFETTITVSPILTTRVHKDHIVTQIIGDLSTSTQTRSMIRVAKDQGTKWVFRNKKDERCIVVRNKARLVTQGDTQEEGIDYEEVFAPVARIEAIRLFLAYASLMGFMVYQIDVKSVFLYGTIKKEAYVCQPSGFEDLDHPDKVYKVVKALYGLHQAPRAWSTSTDGIFISYDKYVAEILRKFGLTDGKSASTPIDTEKPLLKDPNGDDVDVHTYRLMIGSLMYLTSSRPDVMFAVNDVTGLQSLVDRKKVIITKAIIQEALRLDDAKSIDCFPNEEIFTELSRMGTSWNEFSSSMASAVICLSTGRKFNFSKYIFDSLVRNVDSSTKFYMYPRFLQLMIRTQVGDISSHTTKYSSPALTQKVFANMRRVGKGFFRVDTPLFEGMIVAQQAAEGAVGVDVADEGAAGVDVDVVHAAANEPSIPSPTPTTQSPPPLQDKPSTSQDKIAQTLEIIKLKQRVKKLERRNKLKVSKLRRLKKVEELKKHLQIVPNNDDDVYTEATPLALKVPVVDYAIHTKNNKPYFKIIRADGTHQLFLSFLSLLRNFDREDLEMLWQLVKERFASSKPKNFSDDFVLTTLTYMFEKPNVQA</sequence>
<feature type="domain" description="Reverse transcriptase Ty1/copia-type" evidence="3">
    <location>
        <begin position="357"/>
        <end position="479"/>
    </location>
</feature>
<comment type="caution">
    <text evidence="4">The sequence shown here is derived from an EMBL/GenBank/DDBJ whole genome shotgun (WGS) entry which is preliminary data.</text>
</comment>